<evidence type="ECO:0000256" key="6">
    <source>
        <dbReference type="ARBA" id="ARBA00023002"/>
    </source>
</evidence>
<dbReference type="InterPro" id="IPR001128">
    <property type="entry name" value="Cyt_P450"/>
</dbReference>
<dbReference type="eggNOG" id="KOG0684">
    <property type="taxonomic scope" value="Eukaryota"/>
</dbReference>
<comment type="cofactor">
    <cofactor evidence="1 9">
        <name>heme</name>
        <dbReference type="ChEBI" id="CHEBI:30413"/>
    </cofactor>
</comment>
<organism evidence="11 12">
    <name type="scientific">Bipolaris oryzae ATCC 44560</name>
    <dbReference type="NCBI Taxonomy" id="930090"/>
    <lineage>
        <taxon>Eukaryota</taxon>
        <taxon>Fungi</taxon>
        <taxon>Dikarya</taxon>
        <taxon>Ascomycota</taxon>
        <taxon>Pezizomycotina</taxon>
        <taxon>Dothideomycetes</taxon>
        <taxon>Pleosporomycetidae</taxon>
        <taxon>Pleosporales</taxon>
        <taxon>Pleosporineae</taxon>
        <taxon>Pleosporaceae</taxon>
        <taxon>Bipolaris</taxon>
    </lineage>
</organism>
<evidence type="ECO:0000256" key="9">
    <source>
        <dbReference type="PIRSR" id="PIRSR602403-1"/>
    </source>
</evidence>
<keyword evidence="12" id="KW-1185">Reference proteome</keyword>
<dbReference type="PANTHER" id="PTHR46206:SF2">
    <property type="entry name" value="CYTOCHROME P450 MONOOXYGENASE AUSG-RELATED"/>
    <property type="match status" value="1"/>
</dbReference>
<proteinExistence type="inferred from homology"/>
<evidence type="ECO:0000256" key="1">
    <source>
        <dbReference type="ARBA" id="ARBA00001971"/>
    </source>
</evidence>
<evidence type="ECO:0000256" key="7">
    <source>
        <dbReference type="ARBA" id="ARBA00023004"/>
    </source>
</evidence>
<evidence type="ECO:0000256" key="2">
    <source>
        <dbReference type="ARBA" id="ARBA00004685"/>
    </source>
</evidence>
<dbReference type="InterPro" id="IPR002403">
    <property type="entry name" value="Cyt_P450_E_grp-IV"/>
</dbReference>
<keyword evidence="8 10" id="KW-0503">Monooxygenase</keyword>
<evidence type="ECO:0000256" key="8">
    <source>
        <dbReference type="ARBA" id="ARBA00023033"/>
    </source>
</evidence>
<keyword evidence="6 10" id="KW-0560">Oxidoreductase</keyword>
<dbReference type="GeneID" id="19122300"/>
<comment type="pathway">
    <text evidence="2">Mycotoxin biosynthesis.</text>
</comment>
<dbReference type="PANTHER" id="PTHR46206">
    <property type="entry name" value="CYTOCHROME P450"/>
    <property type="match status" value="1"/>
</dbReference>
<evidence type="ECO:0000256" key="10">
    <source>
        <dbReference type="RuleBase" id="RU000461"/>
    </source>
</evidence>
<gene>
    <name evidence="11" type="ORF">COCMIDRAFT_33346</name>
</gene>
<dbReference type="GO" id="GO:0016705">
    <property type="term" value="F:oxidoreductase activity, acting on paired donors, with incorporation or reduction of molecular oxygen"/>
    <property type="evidence" value="ECO:0007669"/>
    <property type="project" value="InterPro"/>
</dbReference>
<dbReference type="RefSeq" id="XP_007684191.1">
    <property type="nucleotide sequence ID" value="XM_007686001.1"/>
</dbReference>
<dbReference type="Pfam" id="PF00067">
    <property type="entry name" value="p450"/>
    <property type="match status" value="1"/>
</dbReference>
<dbReference type="InterPro" id="IPR036396">
    <property type="entry name" value="Cyt_P450_sf"/>
</dbReference>
<evidence type="ECO:0000313" key="11">
    <source>
        <dbReference type="EMBL" id="EUC49292.1"/>
    </source>
</evidence>
<keyword evidence="5 9" id="KW-0479">Metal-binding</keyword>
<dbReference type="GO" id="GO:0004497">
    <property type="term" value="F:monooxygenase activity"/>
    <property type="evidence" value="ECO:0007669"/>
    <property type="project" value="UniProtKB-KW"/>
</dbReference>
<name>W6ZBY1_COCMI</name>
<feature type="binding site" description="axial binding residue" evidence="9">
    <location>
        <position position="402"/>
    </location>
    <ligand>
        <name>heme</name>
        <dbReference type="ChEBI" id="CHEBI:30413"/>
    </ligand>
    <ligandPart>
        <name>Fe</name>
        <dbReference type="ChEBI" id="CHEBI:18248"/>
    </ligandPart>
</feature>
<dbReference type="HOGENOM" id="CLU_022195_0_3_1"/>
<dbReference type="GO" id="GO:0005506">
    <property type="term" value="F:iron ion binding"/>
    <property type="evidence" value="ECO:0007669"/>
    <property type="project" value="InterPro"/>
</dbReference>
<accession>W6ZBY1</accession>
<dbReference type="CDD" id="cd11041">
    <property type="entry name" value="CYP503A1-like"/>
    <property type="match status" value="1"/>
</dbReference>
<dbReference type="PRINTS" id="PR00465">
    <property type="entry name" value="EP450IV"/>
</dbReference>
<keyword evidence="4 9" id="KW-0349">Heme</keyword>
<protein>
    <recommendedName>
        <fullName evidence="13">Cytochrome P450</fullName>
    </recommendedName>
</protein>
<dbReference type="PROSITE" id="PS00086">
    <property type="entry name" value="CYTOCHROME_P450"/>
    <property type="match status" value="1"/>
</dbReference>
<dbReference type="InterPro" id="IPR017972">
    <property type="entry name" value="Cyt_P450_CS"/>
</dbReference>
<evidence type="ECO:0000313" key="12">
    <source>
        <dbReference type="Proteomes" id="UP000054032"/>
    </source>
</evidence>
<evidence type="ECO:0000256" key="4">
    <source>
        <dbReference type="ARBA" id="ARBA00022617"/>
    </source>
</evidence>
<dbReference type="AlphaFoldDB" id="W6ZBY1"/>
<dbReference type="SUPFAM" id="SSF48264">
    <property type="entry name" value="Cytochrome P450"/>
    <property type="match status" value="1"/>
</dbReference>
<sequence length="464" mass="53236">MVTAAVAFSPGILYFFVLDHRVATNATWYALTEDALKNPFKAREQWVGSVKKILYGGMEKTKGAIAVVSPTESLVFLPNSFADEIRNMKELHFGRHLIQNALGHYQGLAPFLVVDQHDITQEVVRLNLTRSLNIYMNTEVEAVLMNMLGNVQDWKTINPTPLIHRLVARISSRVFLGSELSDNAEWIGIDITYTENSMRAIYKLRSLHPIFRPIAQWWMPALRICRQQVAKSREIVNSLARAKKMTIDFAELQLFLPFATVHTTMEMIFGLMCNLIENAHWIPQIKEEIMSTLSECDWKKTSLASMKLLDSAMKELQRLYKLTDVGMQRVVLSNTTLSNGTIIPKGYKLAVEHRFSDPTLYPNSKLFEADWFLKLRDSDQTRWQFVTRSPEHLGFGYGKHTCPGRFFASNEIKIIVVYLLVKYDWGFLEEGQLPTPFAGVEYIFNDKQKVVVKSRREEIDLGCL</sequence>
<evidence type="ECO:0000256" key="3">
    <source>
        <dbReference type="ARBA" id="ARBA00010617"/>
    </source>
</evidence>
<keyword evidence="7 9" id="KW-0408">Iron</keyword>
<dbReference type="KEGG" id="bor:COCMIDRAFT_33346"/>
<comment type="similarity">
    <text evidence="3 10">Belongs to the cytochrome P450 family.</text>
</comment>
<evidence type="ECO:0000256" key="5">
    <source>
        <dbReference type="ARBA" id="ARBA00022723"/>
    </source>
</evidence>
<reference evidence="11 12" key="1">
    <citation type="journal article" date="2013" name="PLoS Genet.">
        <title>Comparative genome structure, secondary metabolite, and effector coding capacity across Cochliobolus pathogens.</title>
        <authorList>
            <person name="Condon B.J."/>
            <person name="Leng Y."/>
            <person name="Wu D."/>
            <person name="Bushley K.E."/>
            <person name="Ohm R.A."/>
            <person name="Otillar R."/>
            <person name="Martin J."/>
            <person name="Schackwitz W."/>
            <person name="Grimwood J."/>
            <person name="MohdZainudin N."/>
            <person name="Xue C."/>
            <person name="Wang R."/>
            <person name="Manning V.A."/>
            <person name="Dhillon B."/>
            <person name="Tu Z.J."/>
            <person name="Steffenson B.J."/>
            <person name="Salamov A."/>
            <person name="Sun H."/>
            <person name="Lowry S."/>
            <person name="LaButti K."/>
            <person name="Han J."/>
            <person name="Copeland A."/>
            <person name="Lindquist E."/>
            <person name="Barry K."/>
            <person name="Schmutz J."/>
            <person name="Baker S.E."/>
            <person name="Ciuffetti L.M."/>
            <person name="Grigoriev I.V."/>
            <person name="Zhong S."/>
            <person name="Turgeon B.G."/>
        </authorList>
    </citation>
    <scope>NUCLEOTIDE SEQUENCE [LARGE SCALE GENOMIC DNA]</scope>
    <source>
        <strain evidence="11 12">ATCC 44560</strain>
    </source>
</reference>
<dbReference type="EMBL" id="KI963933">
    <property type="protein sequence ID" value="EUC49292.1"/>
    <property type="molecule type" value="Genomic_DNA"/>
</dbReference>
<dbReference type="Gene3D" id="1.10.630.10">
    <property type="entry name" value="Cytochrome P450"/>
    <property type="match status" value="1"/>
</dbReference>
<dbReference type="GO" id="GO:0020037">
    <property type="term" value="F:heme binding"/>
    <property type="evidence" value="ECO:0007669"/>
    <property type="project" value="InterPro"/>
</dbReference>
<dbReference type="OrthoDB" id="1844152at2759"/>
<evidence type="ECO:0008006" key="13">
    <source>
        <dbReference type="Google" id="ProtNLM"/>
    </source>
</evidence>
<dbReference type="Proteomes" id="UP000054032">
    <property type="component" value="Unassembled WGS sequence"/>
</dbReference>